<proteinExistence type="predicted"/>
<dbReference type="Proteomes" id="UP001589887">
    <property type="component" value="Unassembled WGS sequence"/>
</dbReference>
<reference evidence="2 3" key="1">
    <citation type="submission" date="2024-09" db="EMBL/GenBank/DDBJ databases">
        <authorList>
            <person name="Sun Q."/>
            <person name="Mori K."/>
        </authorList>
    </citation>
    <scope>NUCLEOTIDE SEQUENCE [LARGE SCALE GENOMIC DNA]</scope>
    <source>
        <strain evidence="2 3">JCM 4557</strain>
    </source>
</reference>
<feature type="compositionally biased region" description="Basic and acidic residues" evidence="1">
    <location>
        <begin position="291"/>
        <end position="300"/>
    </location>
</feature>
<gene>
    <name evidence="2" type="ORF">ACFH04_06830</name>
</gene>
<protein>
    <submittedName>
        <fullName evidence="2">Uncharacterized protein</fullName>
    </submittedName>
</protein>
<evidence type="ECO:0000313" key="2">
    <source>
        <dbReference type="EMBL" id="MFC0843448.1"/>
    </source>
</evidence>
<feature type="region of interest" description="Disordered" evidence="1">
    <location>
        <begin position="279"/>
        <end position="300"/>
    </location>
</feature>
<accession>A0ABV6TCC8</accession>
<name>A0ABV6TCC8_9ACTN</name>
<evidence type="ECO:0000313" key="3">
    <source>
        <dbReference type="Proteomes" id="UP001589887"/>
    </source>
</evidence>
<dbReference type="RefSeq" id="WP_394317224.1">
    <property type="nucleotide sequence ID" value="NZ_JBHMQV010000007.1"/>
</dbReference>
<comment type="caution">
    <text evidence="2">The sequence shown here is derived from an EMBL/GenBank/DDBJ whole genome shotgun (WGS) entry which is preliminary data.</text>
</comment>
<dbReference type="Pfam" id="PF25680">
    <property type="entry name" value="Mom"/>
    <property type="match status" value="1"/>
</dbReference>
<evidence type="ECO:0000256" key="1">
    <source>
        <dbReference type="SAM" id="MobiDB-lite"/>
    </source>
</evidence>
<sequence length="300" mass="33276">MRRPVQEPLPIEDVPEAAPASPWCQRWHQRGHSWRHVREGGFDRRDYRVEVIAEQGQAKAFVLAHHYSRSYPAARTAFGLYDVSGAAKRLTGVAVFGVPVSEAVLTKPFPGLQPYTQALVCSRFVLLDACPANAESWFLARCFDALLCDGVRGIVSFADPVPRRTASGALLMPGHVGTIYAATNAVYTGRSTARTVKLLPDGTVFHDRTAQKIRRQEQGCAYAAAQLIALGAPQPRPGCDPAVWLREALAAVGARTIRHRGVHRFIYRLGRTRREREEIELGLPAQRPYPKRRDPEPSPL</sequence>
<dbReference type="InterPro" id="IPR057895">
    <property type="entry name" value="Mom"/>
</dbReference>
<keyword evidence="3" id="KW-1185">Reference proteome</keyword>
<dbReference type="EMBL" id="JBHMQV010000007">
    <property type="protein sequence ID" value="MFC0843448.1"/>
    <property type="molecule type" value="Genomic_DNA"/>
</dbReference>
<organism evidence="2 3">
    <name type="scientific">Streptomyces noboritoensis</name>
    <dbReference type="NCBI Taxonomy" id="67337"/>
    <lineage>
        <taxon>Bacteria</taxon>
        <taxon>Bacillati</taxon>
        <taxon>Actinomycetota</taxon>
        <taxon>Actinomycetes</taxon>
        <taxon>Kitasatosporales</taxon>
        <taxon>Streptomycetaceae</taxon>
        <taxon>Streptomyces</taxon>
    </lineage>
</organism>